<dbReference type="EMBL" id="ADMG01000037">
    <property type="protein sequence ID" value="EKB30632.1"/>
    <property type="molecule type" value="Genomic_DNA"/>
</dbReference>
<dbReference type="STRING" id="742823.HMPREF9465_01679"/>
<protein>
    <submittedName>
        <fullName evidence="1">Uncharacterized protein</fullName>
    </submittedName>
</protein>
<dbReference type="RefSeq" id="WP_005436009.1">
    <property type="nucleotide sequence ID" value="NZ_JH815518.1"/>
</dbReference>
<name>K1JSG0_9BURK</name>
<accession>K1JSG0</accession>
<sequence length="356" mass="37213">MRNERSISLPGLLLGFSVDGGVAAAAVPAAARTVLSLPQAALGDGTAQALRMRRMSGSRTGCILMSRGYPMFGAGGLSDAGLSAFRHEALRRLELPEDALALLLQGTRRELTPVGGLVERCTEAWKRAGGEALLPEGWTGFEMPFMTQDGVMRVGALSAGGAVPTENRVLLLATDVPVREVILQRIADRAAGPLFAWLRAVGVLSAADVVMVVSAAGRRPVASIDDPAAEMLARALELAVGRVSEAWAGALGRNIRVRLEGLRDEEEAEHLIAALAGVGGWLRGAGTPREVSLVLRAALEQSALPGLEASGFAMRLGECADALSLASAQELSNLQEGRAAITLFMARGNLSTTFCV</sequence>
<dbReference type="AlphaFoldDB" id="K1JSG0"/>
<keyword evidence="2" id="KW-1185">Reference proteome</keyword>
<gene>
    <name evidence="1" type="ORF">HMPREF9465_01679</name>
</gene>
<dbReference type="HOGENOM" id="CLU_778275_0_0_4"/>
<proteinExistence type="predicted"/>
<dbReference type="Proteomes" id="UP000005835">
    <property type="component" value="Unassembled WGS sequence"/>
</dbReference>
<dbReference type="PATRIC" id="fig|742823.3.peg.1674"/>
<comment type="caution">
    <text evidence="1">The sequence shown here is derived from an EMBL/GenBank/DDBJ whole genome shotgun (WGS) entry which is preliminary data.</text>
</comment>
<organism evidence="1 2">
    <name type="scientific">Sutterella wadsworthensis 2_1_59BFAA</name>
    <dbReference type="NCBI Taxonomy" id="742823"/>
    <lineage>
        <taxon>Bacteria</taxon>
        <taxon>Pseudomonadati</taxon>
        <taxon>Pseudomonadota</taxon>
        <taxon>Betaproteobacteria</taxon>
        <taxon>Burkholderiales</taxon>
        <taxon>Sutterellaceae</taxon>
        <taxon>Sutterella</taxon>
    </lineage>
</organism>
<evidence type="ECO:0000313" key="1">
    <source>
        <dbReference type="EMBL" id="EKB30632.1"/>
    </source>
</evidence>
<reference evidence="1 2" key="1">
    <citation type="submission" date="2012-05" db="EMBL/GenBank/DDBJ databases">
        <title>The Genome Sequence of Sutterella wadsworthensis 2_1_59BFAA.</title>
        <authorList>
            <consortium name="The Broad Institute Genome Sequencing Platform"/>
            <person name="Earl A."/>
            <person name="Ward D."/>
            <person name="Feldgarden M."/>
            <person name="Gevers D."/>
            <person name="Daigneault M."/>
            <person name="Strauss J."/>
            <person name="Allen-Vercoe E."/>
            <person name="Walker B."/>
            <person name="Young S.K."/>
            <person name="Zeng Q."/>
            <person name="Gargeya S."/>
            <person name="Fitzgerald M."/>
            <person name="Haas B."/>
            <person name="Abouelleil A."/>
            <person name="Alvarado L."/>
            <person name="Arachchi H.M."/>
            <person name="Berlin A.M."/>
            <person name="Chapman S.B."/>
            <person name="Goldberg J."/>
            <person name="Griggs A."/>
            <person name="Gujja S."/>
            <person name="Hansen M."/>
            <person name="Howarth C."/>
            <person name="Imamovic A."/>
            <person name="Larimer J."/>
            <person name="McCowen C."/>
            <person name="Montmayeur A."/>
            <person name="Murphy C."/>
            <person name="Neiman D."/>
            <person name="Pearson M."/>
            <person name="Priest M."/>
            <person name="Roberts A."/>
            <person name="Saif S."/>
            <person name="Shea T."/>
            <person name="Sisk P."/>
            <person name="Sykes S."/>
            <person name="Wortman J."/>
            <person name="Nusbaum C."/>
            <person name="Birren B."/>
        </authorList>
    </citation>
    <scope>NUCLEOTIDE SEQUENCE [LARGE SCALE GENOMIC DNA]</scope>
    <source>
        <strain evidence="1 2">2_1_59BFAA</strain>
    </source>
</reference>
<evidence type="ECO:0000313" key="2">
    <source>
        <dbReference type="Proteomes" id="UP000005835"/>
    </source>
</evidence>